<evidence type="ECO:0000259" key="2">
    <source>
        <dbReference type="Pfam" id="PF01593"/>
    </source>
</evidence>
<feature type="region of interest" description="Disordered" evidence="1">
    <location>
        <begin position="550"/>
        <end position="570"/>
    </location>
</feature>
<dbReference type="RefSeq" id="WP_303493420.1">
    <property type="nucleotide sequence ID" value="NZ_JAUOPB010000011.1"/>
</dbReference>
<dbReference type="Proteomes" id="UP001169760">
    <property type="component" value="Unassembled WGS sequence"/>
</dbReference>
<comment type="caution">
    <text evidence="3">The sequence shown here is derived from an EMBL/GenBank/DDBJ whole genome shotgun (WGS) entry which is preliminary data.</text>
</comment>
<dbReference type="GO" id="GO:0016491">
    <property type="term" value="F:oxidoreductase activity"/>
    <property type="evidence" value="ECO:0007669"/>
    <property type="project" value="InterPro"/>
</dbReference>
<dbReference type="PANTHER" id="PTHR46313:SF3">
    <property type="entry name" value="PROLYCOPENE ISOMERASE, CHLOROPLASTIC"/>
    <property type="match status" value="1"/>
</dbReference>
<dbReference type="Pfam" id="PF01593">
    <property type="entry name" value="Amino_oxidase"/>
    <property type="match status" value="1"/>
</dbReference>
<evidence type="ECO:0000313" key="3">
    <source>
        <dbReference type="EMBL" id="MDO6423883.1"/>
    </source>
</evidence>
<dbReference type="GO" id="GO:0016116">
    <property type="term" value="P:carotenoid metabolic process"/>
    <property type="evidence" value="ECO:0007669"/>
    <property type="project" value="InterPro"/>
</dbReference>
<dbReference type="AlphaFoldDB" id="A0AAW7XBI9"/>
<proteinExistence type="predicted"/>
<dbReference type="PANTHER" id="PTHR46313">
    <property type="match status" value="1"/>
</dbReference>
<dbReference type="EMBL" id="JAUOPB010000011">
    <property type="protein sequence ID" value="MDO6423883.1"/>
    <property type="molecule type" value="Genomic_DNA"/>
</dbReference>
<dbReference type="InterPro" id="IPR045892">
    <property type="entry name" value="CrtISO-like"/>
</dbReference>
<dbReference type="Gene3D" id="3.50.50.60">
    <property type="entry name" value="FAD/NAD(P)-binding domain"/>
    <property type="match status" value="2"/>
</dbReference>
<dbReference type="InterPro" id="IPR036188">
    <property type="entry name" value="FAD/NAD-bd_sf"/>
</dbReference>
<evidence type="ECO:0000313" key="4">
    <source>
        <dbReference type="Proteomes" id="UP001169760"/>
    </source>
</evidence>
<protein>
    <submittedName>
        <fullName evidence="3">NAD(P)/FAD-dependent oxidoreductase</fullName>
    </submittedName>
</protein>
<reference evidence="3" key="1">
    <citation type="submission" date="2023-07" db="EMBL/GenBank/DDBJ databases">
        <title>Genome content predicts the carbon catabolic preferences of heterotrophic bacteria.</title>
        <authorList>
            <person name="Gralka M."/>
        </authorList>
    </citation>
    <scope>NUCLEOTIDE SEQUENCE</scope>
    <source>
        <strain evidence="3">I3M17_2</strain>
    </source>
</reference>
<name>A0AAW7XBI9_9GAMM</name>
<gene>
    <name evidence="3" type="ORF">Q4521_15475</name>
</gene>
<accession>A0AAW7XBI9</accession>
<dbReference type="SUPFAM" id="SSF51905">
    <property type="entry name" value="FAD/NAD(P)-binding domain"/>
    <property type="match status" value="1"/>
</dbReference>
<feature type="domain" description="Amine oxidase" evidence="2">
    <location>
        <begin position="31"/>
        <end position="519"/>
    </location>
</feature>
<dbReference type="InterPro" id="IPR002937">
    <property type="entry name" value="Amino_oxidase"/>
</dbReference>
<sequence>MSLNVNTSSNASPKAAAQSGRPTVLIIGAGVAGLSTGSYLQMNGFDTHILERHTLPGGCCTAWTRNGYIFDYCIEWFLGSGSNNDANQVWQELGALDGKSVRDFDLFNRVVDEKGREINFYNDPDRLLQHMNTLAPQDAKTNKAFCDDLRRFTEIDFFPALKPNPLMSWREKLKFFVKVLPAFRLFWRTGATQMETFAQRFNDPLLRKAMPFIFFQDHECFPMLPYLYNMAQAHKGNAGFPQGGSLGVAQSMAERYLELGGKITYGVKATKILLENNKAIGVQSKNKKQFFADKVVAACDGFTTLYHMLDGKYLNPTIDKLYDVMLEKPGIIYPGVVSVFIGYKGEVGKSEPHSTTFLLGEEDAKSIPGCKQNSLVLQHRSRFAEGFAPDGCSVMHLTYLSDFEEWDYLRSNDKPSYRARKEQVGENICRFLERRYPGIREDIEVVEIATPVTQKRYTGNTKGSILAWKSFTEAEDLANKLINKYHMQLPGLDNFFMAGQWIGGGSLLRSALSGRYAAQFLCQAEKRPFNVTQSKKSTPWKELYFSYNSKPAKTTPANQGASHAASTQTA</sequence>
<evidence type="ECO:0000256" key="1">
    <source>
        <dbReference type="SAM" id="MobiDB-lite"/>
    </source>
</evidence>
<organism evidence="3 4">
    <name type="scientific">Saccharophagus degradans</name>
    <dbReference type="NCBI Taxonomy" id="86304"/>
    <lineage>
        <taxon>Bacteria</taxon>
        <taxon>Pseudomonadati</taxon>
        <taxon>Pseudomonadota</taxon>
        <taxon>Gammaproteobacteria</taxon>
        <taxon>Cellvibrionales</taxon>
        <taxon>Cellvibrionaceae</taxon>
        <taxon>Saccharophagus</taxon>
    </lineage>
</organism>